<dbReference type="Pfam" id="PF02361">
    <property type="entry name" value="CbiQ"/>
    <property type="match status" value="1"/>
</dbReference>
<dbReference type="PANTHER" id="PTHR33514:SF13">
    <property type="entry name" value="PROTEIN ABCI12, CHLOROPLASTIC"/>
    <property type="match status" value="1"/>
</dbReference>
<proteinExistence type="predicted"/>
<keyword evidence="7" id="KW-1185">Reference proteome</keyword>
<dbReference type="RefSeq" id="WP_125674710.1">
    <property type="nucleotide sequence ID" value="NZ_JBHTOI010000005.1"/>
</dbReference>
<feature type="transmembrane region" description="Helical" evidence="5">
    <location>
        <begin position="106"/>
        <end position="128"/>
    </location>
</feature>
<accession>A0ABW4BT00</accession>
<sequence length="266" mass="30446">MVRDITLGEYYFTDSAIHSLDPRTKLMGVLIYIISLFIIHNPILYLFSLVYILVLYRMAKVPVSYLLRGLKGIIILLLFTFFFRLIATPGTTIVKWWVFDVTNQGVVKAIALTSRIALMIVGASLLSYTSTPKSLADGLEKAFLFLKRINVPIHEMTVIIMIAFRFIPIIIEELNVLIDAQSSRGIRFENVGVMKKMKNMTRLLLPLFLSIIRKASDLAMAMETRGYTGRNEMSRMYPLRYSRSDYVAYMIIFLSFVVLVGLNFVI</sequence>
<protein>
    <submittedName>
        <fullName evidence="6">Energy-coupling factor transporter transmembrane component T family protein</fullName>
    </submittedName>
</protein>
<evidence type="ECO:0000256" key="4">
    <source>
        <dbReference type="ARBA" id="ARBA00023136"/>
    </source>
</evidence>
<feature type="transmembrane region" description="Helical" evidence="5">
    <location>
        <begin position="65"/>
        <end position="86"/>
    </location>
</feature>
<evidence type="ECO:0000256" key="2">
    <source>
        <dbReference type="ARBA" id="ARBA00022692"/>
    </source>
</evidence>
<feature type="transmembrane region" description="Helical" evidence="5">
    <location>
        <begin position="149"/>
        <end position="171"/>
    </location>
</feature>
<evidence type="ECO:0000313" key="6">
    <source>
        <dbReference type="EMBL" id="MFD1417559.1"/>
    </source>
</evidence>
<dbReference type="EMBL" id="JBHTOI010000005">
    <property type="protein sequence ID" value="MFD1417559.1"/>
    <property type="molecule type" value="Genomic_DNA"/>
</dbReference>
<evidence type="ECO:0000256" key="5">
    <source>
        <dbReference type="SAM" id="Phobius"/>
    </source>
</evidence>
<dbReference type="InterPro" id="IPR003339">
    <property type="entry name" value="ABC/ECF_trnsptr_transmembrane"/>
</dbReference>
<evidence type="ECO:0000256" key="1">
    <source>
        <dbReference type="ARBA" id="ARBA00004141"/>
    </source>
</evidence>
<dbReference type="Proteomes" id="UP001597251">
    <property type="component" value="Unassembled WGS sequence"/>
</dbReference>
<keyword evidence="2 5" id="KW-0812">Transmembrane</keyword>
<comment type="caution">
    <text evidence="6">The sequence shown here is derived from an EMBL/GenBank/DDBJ whole genome shotgun (WGS) entry which is preliminary data.</text>
</comment>
<organism evidence="6 7">
    <name type="scientific">Companilactobacillus keshanensis</name>
    <dbReference type="NCBI Taxonomy" id="2486003"/>
    <lineage>
        <taxon>Bacteria</taxon>
        <taxon>Bacillati</taxon>
        <taxon>Bacillota</taxon>
        <taxon>Bacilli</taxon>
        <taxon>Lactobacillales</taxon>
        <taxon>Lactobacillaceae</taxon>
        <taxon>Companilactobacillus</taxon>
    </lineage>
</organism>
<name>A0ABW4BT00_9LACO</name>
<feature type="transmembrane region" description="Helical" evidence="5">
    <location>
        <begin position="246"/>
        <end position="265"/>
    </location>
</feature>
<keyword evidence="3 5" id="KW-1133">Transmembrane helix</keyword>
<keyword evidence="4 5" id="KW-0472">Membrane</keyword>
<gene>
    <name evidence="6" type="ORF">ACFQ42_02135</name>
</gene>
<evidence type="ECO:0000313" key="7">
    <source>
        <dbReference type="Proteomes" id="UP001597251"/>
    </source>
</evidence>
<feature type="transmembrane region" description="Helical" evidence="5">
    <location>
        <begin position="29"/>
        <end position="53"/>
    </location>
</feature>
<dbReference type="PANTHER" id="PTHR33514">
    <property type="entry name" value="PROTEIN ABCI12, CHLOROPLASTIC"/>
    <property type="match status" value="1"/>
</dbReference>
<evidence type="ECO:0000256" key="3">
    <source>
        <dbReference type="ARBA" id="ARBA00022989"/>
    </source>
</evidence>
<dbReference type="CDD" id="cd16914">
    <property type="entry name" value="EcfT"/>
    <property type="match status" value="1"/>
</dbReference>
<reference evidence="7" key="1">
    <citation type="journal article" date="2019" name="Int. J. Syst. Evol. Microbiol.">
        <title>The Global Catalogue of Microorganisms (GCM) 10K type strain sequencing project: providing services to taxonomists for standard genome sequencing and annotation.</title>
        <authorList>
            <consortium name="The Broad Institute Genomics Platform"/>
            <consortium name="The Broad Institute Genome Sequencing Center for Infectious Disease"/>
            <person name="Wu L."/>
            <person name="Ma J."/>
        </authorList>
    </citation>
    <scope>NUCLEOTIDE SEQUENCE [LARGE SCALE GENOMIC DNA]</scope>
    <source>
        <strain evidence="7">CCM 8936</strain>
    </source>
</reference>
<comment type="subcellular location">
    <subcellularLocation>
        <location evidence="1">Membrane</location>
        <topology evidence="1">Multi-pass membrane protein</topology>
    </subcellularLocation>
</comment>